<dbReference type="InterPro" id="IPR053721">
    <property type="entry name" value="Fimbrial_Adhesin_Reg"/>
</dbReference>
<dbReference type="KEGG" id="msho:MSHO_23190"/>
<dbReference type="AlphaFoldDB" id="A0A7I7LAZ6"/>
<dbReference type="InterPro" id="IPR009057">
    <property type="entry name" value="Homeodomain-like_sf"/>
</dbReference>
<dbReference type="InterPro" id="IPR001584">
    <property type="entry name" value="Integrase_cat-core"/>
</dbReference>
<accession>A0A7I7LAZ6</accession>
<keyword evidence="2" id="KW-0804">Transcription</keyword>
<dbReference type="Gene3D" id="3.30.420.10">
    <property type="entry name" value="Ribonuclease H-like superfamily/Ribonuclease H"/>
    <property type="match status" value="1"/>
</dbReference>
<dbReference type="InterPro" id="IPR012337">
    <property type="entry name" value="RNaseH-like_sf"/>
</dbReference>
<dbReference type="PANTHER" id="PTHR35004:SF7">
    <property type="entry name" value="INTEGRASE PROTEIN"/>
    <property type="match status" value="1"/>
</dbReference>
<proteinExistence type="predicted"/>
<dbReference type="Proteomes" id="UP000467164">
    <property type="component" value="Chromosome"/>
</dbReference>
<dbReference type="PROSITE" id="PS50994">
    <property type="entry name" value="INTEGRASE"/>
    <property type="match status" value="1"/>
</dbReference>
<evidence type="ECO:0000313" key="4">
    <source>
        <dbReference type="EMBL" id="BBX56974.1"/>
    </source>
</evidence>
<evidence type="ECO:0000256" key="1">
    <source>
        <dbReference type="ARBA" id="ARBA00023015"/>
    </source>
</evidence>
<organism evidence="4 5">
    <name type="scientific">Mycobacterium shottsii</name>
    <dbReference type="NCBI Taxonomy" id="133549"/>
    <lineage>
        <taxon>Bacteria</taxon>
        <taxon>Bacillati</taxon>
        <taxon>Actinomycetota</taxon>
        <taxon>Actinomycetes</taxon>
        <taxon>Mycobacteriales</taxon>
        <taxon>Mycobacteriaceae</taxon>
        <taxon>Mycobacterium</taxon>
        <taxon>Mycobacterium ulcerans group</taxon>
    </lineage>
</organism>
<gene>
    <name evidence="4" type="ORF">MSHO_23190</name>
</gene>
<dbReference type="GO" id="GO:0015074">
    <property type="term" value="P:DNA integration"/>
    <property type="evidence" value="ECO:0007669"/>
    <property type="project" value="InterPro"/>
</dbReference>
<dbReference type="Pfam" id="PF13565">
    <property type="entry name" value="HTH_32"/>
    <property type="match status" value="1"/>
</dbReference>
<dbReference type="Pfam" id="PF00665">
    <property type="entry name" value="rve"/>
    <property type="match status" value="1"/>
</dbReference>
<evidence type="ECO:0000256" key="2">
    <source>
        <dbReference type="ARBA" id="ARBA00023163"/>
    </source>
</evidence>
<dbReference type="SUPFAM" id="SSF53098">
    <property type="entry name" value="Ribonuclease H-like"/>
    <property type="match status" value="1"/>
</dbReference>
<sequence>MLQELRMSEMRYRAVLEVLDGAPVTAVARRFGVSRQTVHAWLRRYAEEGAALNLEDRSSRPHRCPHQMPVEVEARVLTLRDAHPRWGPTRIVYELQRDGVPVVPGRSSVYRALVRNGRIDPAKRRRRRSDYKRWERGQPMELWQMDVVGGLHLRDGIEVKVVTGIDDNSRFVVSAKVVARATARPVCAALLEALRRHGVPEQILTDNGKVFTGRFGPGGSSAEVLFDRVCGERHRAFVDRSALTHDDGKG</sequence>
<dbReference type="Gene3D" id="1.10.10.2690">
    <property type="match status" value="1"/>
</dbReference>
<keyword evidence="5" id="KW-1185">Reference proteome</keyword>
<evidence type="ECO:0000259" key="3">
    <source>
        <dbReference type="PROSITE" id="PS50994"/>
    </source>
</evidence>
<dbReference type="EMBL" id="AP022572">
    <property type="protein sequence ID" value="BBX56974.1"/>
    <property type="molecule type" value="Genomic_DNA"/>
</dbReference>
<feature type="domain" description="Integrase catalytic" evidence="3">
    <location>
        <begin position="135"/>
        <end position="250"/>
    </location>
</feature>
<dbReference type="SUPFAM" id="SSF46689">
    <property type="entry name" value="Homeodomain-like"/>
    <property type="match status" value="1"/>
</dbReference>
<keyword evidence="1" id="KW-0805">Transcription regulation</keyword>
<dbReference type="GO" id="GO:0003676">
    <property type="term" value="F:nucleic acid binding"/>
    <property type="evidence" value="ECO:0007669"/>
    <property type="project" value="InterPro"/>
</dbReference>
<protein>
    <submittedName>
        <fullName evidence="4">IS481 family transposase</fullName>
    </submittedName>
</protein>
<evidence type="ECO:0000313" key="5">
    <source>
        <dbReference type="Proteomes" id="UP000467164"/>
    </source>
</evidence>
<reference evidence="4 5" key="1">
    <citation type="journal article" date="2019" name="Emerg. Microbes Infect.">
        <title>Comprehensive subspecies identification of 175 nontuberculous mycobacteria species based on 7547 genomic profiles.</title>
        <authorList>
            <person name="Matsumoto Y."/>
            <person name="Kinjo T."/>
            <person name="Motooka D."/>
            <person name="Nabeya D."/>
            <person name="Jung N."/>
            <person name="Uechi K."/>
            <person name="Horii T."/>
            <person name="Iida T."/>
            <person name="Fujita J."/>
            <person name="Nakamura S."/>
        </authorList>
    </citation>
    <scope>NUCLEOTIDE SEQUENCE [LARGE SCALE GENOMIC DNA]</scope>
    <source>
        <strain evidence="4 5">JCM 12657</strain>
    </source>
</reference>
<name>A0A7I7LAZ6_9MYCO</name>
<dbReference type="InterPro" id="IPR036397">
    <property type="entry name" value="RNaseH_sf"/>
</dbReference>
<dbReference type="PANTHER" id="PTHR35004">
    <property type="entry name" value="TRANSPOSASE RV3428C-RELATED"/>
    <property type="match status" value="1"/>
</dbReference>